<feature type="compositionally biased region" description="Pro residues" evidence="8">
    <location>
        <begin position="708"/>
        <end position="733"/>
    </location>
</feature>
<dbReference type="InterPro" id="IPR047545">
    <property type="entry name" value="BRcat_RBR_RNF216"/>
</dbReference>
<reference evidence="10" key="1">
    <citation type="journal article" date="2014" name="Genome Announc.">
        <title>Draft genome sequence of Rhodosporidium toruloides CECT1137, an oleaginous yeast of biotechnological interest.</title>
        <authorList>
            <person name="Morin N."/>
            <person name="Calcas X."/>
            <person name="Devillers H."/>
            <person name="Durrens P."/>
            <person name="Sherman D.J."/>
            <person name="Nicaud J.-M."/>
            <person name="Neuveglise C."/>
        </authorList>
    </citation>
    <scope>NUCLEOTIDE SEQUENCE</scope>
    <source>
        <strain evidence="10">CECT1137</strain>
    </source>
</reference>
<dbReference type="InterPro" id="IPR047544">
    <property type="entry name" value="RING-HC_RBR_RNF216"/>
</dbReference>
<comment type="pathway">
    <text evidence="1">Protein modification; protein ubiquitination.</text>
</comment>
<sequence length="779" mass="85893">MAQQQVGMRAQQPHQLANAVAGPSGALNAGGVRLKKRRVIELSSDSEDWGAETWDEELRQLAEGASQAKRRKTDPQAYAGVDEEREEPVAGPAPREDRPAQQSAPKDDLDEACTTILAILPDVDLAHVKRLFLHQTAFGPANVEAVLEELFTMEGGYPKAPQEEKRVDRKGKGKAKEEDAPSSDAFALGGGHVDDAARRQQQEDEEVDKRGKVWLDLAQRKPLGKSYEDAALTRLYSDFPRIQQHNMKRMFFASSSFYAPTYIAAVKAQRQSDEERGWKLMVTARSDKGKNKADSHAELEKERNWVAEELPKYLDAQERVKLRQMKLEEEIASGAFFECGCCFTDTALSQIVTCTEGCGFCFDCARLNAESQIGMRKHVLPCMSTDGCTAFFPDIEMAKCLSAKTLETLHKIKQEKDIDAAELEGLEKCPFCPFAMIIESPDERLFHCQREDCLVVSCRQCKKKDHLPKTCAEVDEDAKLNSVHQVEEAMSAALIRRCPKPGCGEPYIKDSGCNKIICSNCRTLSCYICGKIVAGYQHFRNAGTNLPVGMQAEVGSTCDLWDATEERNRQEVEAARMAAEIELRKRNLHIAEEDLAKLKMGDKVAAAPANIAHLPPPRVAAYEAALEAYRQAAGGAANNANAVAGPANPPAAAAVAPPVPPRPVRPIPAKKEKKVKKRAYGLPLEGDPEGPRPLPYFPLPPRYNPPPPRVPFVNPPPPPPRVPFVHPPAPPVPRPRDQALRDAQEAAVVAAAALKRARQARKQVEDAREARRARTQGKK</sequence>
<dbReference type="PANTHER" id="PTHR22770">
    <property type="entry name" value="UBIQUITIN CONJUGATING ENZYME 7 INTERACTING PROTEIN-RELATED"/>
    <property type="match status" value="1"/>
</dbReference>
<feature type="region of interest" description="Disordered" evidence="8">
    <location>
        <begin position="63"/>
        <end position="108"/>
    </location>
</feature>
<evidence type="ECO:0000313" key="10">
    <source>
        <dbReference type="EMBL" id="CDR45043.1"/>
    </source>
</evidence>
<evidence type="ECO:0000256" key="6">
    <source>
        <dbReference type="ARBA" id="ARBA00022786"/>
    </source>
</evidence>
<keyword evidence="6" id="KW-0833">Ubl conjugation pathway</keyword>
<dbReference type="PANTHER" id="PTHR22770:SF47">
    <property type="entry name" value="E3 UBIQUITIN-PROTEIN LIGASE RNF216"/>
    <property type="match status" value="1"/>
</dbReference>
<dbReference type="InterPro" id="IPR047546">
    <property type="entry name" value="Rcat_RBR_RNF216"/>
</dbReference>
<evidence type="ECO:0000256" key="4">
    <source>
        <dbReference type="ARBA" id="ARBA00022737"/>
    </source>
</evidence>
<keyword evidence="7" id="KW-0862">Zinc</keyword>
<evidence type="ECO:0000256" key="2">
    <source>
        <dbReference type="ARBA" id="ARBA00022679"/>
    </source>
</evidence>
<feature type="domain" description="RING-type" evidence="9">
    <location>
        <begin position="335"/>
        <end position="549"/>
    </location>
</feature>
<dbReference type="SUPFAM" id="SSF57850">
    <property type="entry name" value="RING/U-box"/>
    <property type="match status" value="1"/>
</dbReference>
<keyword evidence="4" id="KW-0677">Repeat</keyword>
<evidence type="ECO:0000256" key="8">
    <source>
        <dbReference type="SAM" id="MobiDB-lite"/>
    </source>
</evidence>
<name>A0A061BB04_RHOTO</name>
<dbReference type="CDD" id="cd20353">
    <property type="entry name" value="Rcat_RBR_RNF216"/>
    <property type="match status" value="1"/>
</dbReference>
<dbReference type="CDD" id="cd20339">
    <property type="entry name" value="BRcat_RBR_RNF216"/>
    <property type="match status" value="1"/>
</dbReference>
<dbReference type="Pfam" id="PF26200">
    <property type="entry name" value="Rcat_RNF216"/>
    <property type="match status" value="1"/>
</dbReference>
<keyword evidence="3" id="KW-0479">Metal-binding</keyword>
<dbReference type="Gene3D" id="1.20.120.1750">
    <property type="match status" value="1"/>
</dbReference>
<dbReference type="OrthoDB" id="10009520at2759"/>
<evidence type="ECO:0000259" key="9">
    <source>
        <dbReference type="PROSITE" id="PS51873"/>
    </source>
</evidence>
<feature type="region of interest" description="Disordered" evidence="8">
    <location>
        <begin position="708"/>
        <end position="741"/>
    </location>
</feature>
<dbReference type="CDD" id="cd16630">
    <property type="entry name" value="RING-HC_RBR_RNF216"/>
    <property type="match status" value="1"/>
</dbReference>
<keyword evidence="2" id="KW-0808">Transferase</keyword>
<feature type="region of interest" description="Disordered" evidence="8">
    <location>
        <begin position="758"/>
        <end position="779"/>
    </location>
</feature>
<dbReference type="PROSITE" id="PS51873">
    <property type="entry name" value="TRIAD"/>
    <property type="match status" value="1"/>
</dbReference>
<feature type="region of interest" description="Disordered" evidence="8">
    <location>
        <begin position="158"/>
        <end position="191"/>
    </location>
</feature>
<evidence type="ECO:0000256" key="3">
    <source>
        <dbReference type="ARBA" id="ARBA00022723"/>
    </source>
</evidence>
<feature type="compositionally biased region" description="Pro residues" evidence="8">
    <location>
        <begin position="657"/>
        <end position="666"/>
    </location>
</feature>
<accession>A0A061BB04</accession>
<feature type="region of interest" description="Disordered" evidence="8">
    <location>
        <begin position="1"/>
        <end position="28"/>
    </location>
</feature>
<keyword evidence="5" id="KW-0863">Zinc-finger</keyword>
<feature type="compositionally biased region" description="Basic and acidic residues" evidence="8">
    <location>
        <begin position="762"/>
        <end position="772"/>
    </location>
</feature>
<dbReference type="EMBL" id="LK052945">
    <property type="protein sequence ID" value="CDR45043.1"/>
    <property type="molecule type" value="Genomic_DNA"/>
</dbReference>
<dbReference type="GO" id="GO:0008270">
    <property type="term" value="F:zinc ion binding"/>
    <property type="evidence" value="ECO:0007669"/>
    <property type="project" value="UniProtKB-KW"/>
</dbReference>
<feature type="region of interest" description="Disordered" evidence="8">
    <location>
        <begin position="653"/>
        <end position="676"/>
    </location>
</feature>
<dbReference type="AlphaFoldDB" id="A0A061BB04"/>
<organism evidence="10">
    <name type="scientific">Rhodotorula toruloides</name>
    <name type="common">Yeast</name>
    <name type="synonym">Rhodosporidium toruloides</name>
    <dbReference type="NCBI Taxonomy" id="5286"/>
    <lineage>
        <taxon>Eukaryota</taxon>
        <taxon>Fungi</taxon>
        <taxon>Dikarya</taxon>
        <taxon>Basidiomycota</taxon>
        <taxon>Pucciniomycotina</taxon>
        <taxon>Microbotryomycetes</taxon>
        <taxon>Sporidiobolales</taxon>
        <taxon>Sporidiobolaceae</taxon>
        <taxon>Rhodotorula</taxon>
    </lineage>
</organism>
<dbReference type="InterPro" id="IPR051628">
    <property type="entry name" value="LUBAC_E3_Ligases"/>
</dbReference>
<gene>
    <name evidence="10" type="ORF">RHTO0S_10e04456g</name>
</gene>
<evidence type="ECO:0000256" key="1">
    <source>
        <dbReference type="ARBA" id="ARBA00004906"/>
    </source>
</evidence>
<proteinExistence type="predicted"/>
<evidence type="ECO:0000256" key="5">
    <source>
        <dbReference type="ARBA" id="ARBA00022771"/>
    </source>
</evidence>
<protein>
    <submittedName>
        <fullName evidence="10">RHTO0S10e04456g1_1</fullName>
    </submittedName>
</protein>
<dbReference type="InterPro" id="IPR044066">
    <property type="entry name" value="TRIAD_supradom"/>
</dbReference>
<evidence type="ECO:0000256" key="7">
    <source>
        <dbReference type="ARBA" id="ARBA00022833"/>
    </source>
</evidence>
<dbReference type="GO" id="GO:0016740">
    <property type="term" value="F:transferase activity"/>
    <property type="evidence" value="ECO:0007669"/>
    <property type="project" value="UniProtKB-KW"/>
</dbReference>